<dbReference type="AlphaFoldDB" id="A0A169N7Y1"/>
<protein>
    <submittedName>
        <fullName evidence="2">Uncharacterized protein</fullName>
    </submittedName>
</protein>
<feature type="transmembrane region" description="Helical" evidence="1">
    <location>
        <begin position="20"/>
        <end position="40"/>
    </location>
</feature>
<dbReference type="Proteomes" id="UP000217676">
    <property type="component" value="Chromosome"/>
</dbReference>
<gene>
    <name evidence="2" type="ORF">SLA_1359</name>
</gene>
<dbReference type="EMBL" id="AP017424">
    <property type="protein sequence ID" value="BAU82298.1"/>
    <property type="molecule type" value="Genomic_DNA"/>
</dbReference>
<reference evidence="2 3" key="1">
    <citation type="journal article" date="2016" name="Genome Announc.">
        <title>Complete Genome Sequence of Thiostrepton-Producing Streptomyces laurentii ATCC 31255.</title>
        <authorList>
            <person name="Doi K."/>
            <person name="Fujino Y."/>
            <person name="Nagayoshi Y."/>
            <person name="Ohshima T."/>
            <person name="Ogata S."/>
        </authorList>
    </citation>
    <scope>NUCLEOTIDE SEQUENCE [LARGE SCALE GENOMIC DNA]</scope>
    <source>
        <strain evidence="2 3">ATCC 31255</strain>
    </source>
</reference>
<sequence>MTARTHTGVRPMAAGTATRLPWWALSLSMVAFAALFVFMAGQGEARATAGDAADEGVGGVLTRVQQIQHSLSR</sequence>
<evidence type="ECO:0000313" key="2">
    <source>
        <dbReference type="EMBL" id="BAU82298.1"/>
    </source>
</evidence>
<keyword evidence="1" id="KW-1133">Transmembrane helix</keyword>
<proteinExistence type="predicted"/>
<evidence type="ECO:0000313" key="3">
    <source>
        <dbReference type="Proteomes" id="UP000217676"/>
    </source>
</evidence>
<dbReference type="RefSeq" id="WP_359885409.1">
    <property type="nucleotide sequence ID" value="NZ_JBEYHT010000095.1"/>
</dbReference>
<organism evidence="2 3">
    <name type="scientific">Streptomyces laurentii</name>
    <dbReference type="NCBI Taxonomy" id="39478"/>
    <lineage>
        <taxon>Bacteria</taxon>
        <taxon>Bacillati</taxon>
        <taxon>Actinomycetota</taxon>
        <taxon>Actinomycetes</taxon>
        <taxon>Kitasatosporales</taxon>
        <taxon>Streptomycetaceae</taxon>
        <taxon>Streptomyces</taxon>
    </lineage>
</organism>
<name>A0A169N7Y1_STRLU</name>
<keyword evidence="1" id="KW-0472">Membrane</keyword>
<accession>A0A169N7Y1</accession>
<dbReference type="KEGG" id="slau:SLA_1359"/>
<keyword evidence="3" id="KW-1185">Reference proteome</keyword>
<keyword evidence="1" id="KW-0812">Transmembrane</keyword>
<evidence type="ECO:0000256" key="1">
    <source>
        <dbReference type="SAM" id="Phobius"/>
    </source>
</evidence>